<comment type="function">
    <text evidence="1">Could be involved in insertion of integral membrane proteins into the membrane.</text>
</comment>
<dbReference type="NCBIfam" id="TIGR00278">
    <property type="entry name" value="membrane protein insertion efficiency factor YidD"/>
    <property type="match status" value="1"/>
</dbReference>
<dbReference type="HAMAP" id="MF_00386">
    <property type="entry name" value="UPF0161_YidD"/>
    <property type="match status" value="1"/>
</dbReference>
<keyword evidence="1" id="KW-1003">Cell membrane</keyword>
<evidence type="ECO:0000256" key="1">
    <source>
        <dbReference type="HAMAP-Rule" id="MF_00386"/>
    </source>
</evidence>
<evidence type="ECO:0000313" key="2">
    <source>
        <dbReference type="EMBL" id="HEX61658.1"/>
    </source>
</evidence>
<dbReference type="PANTHER" id="PTHR33383">
    <property type="entry name" value="MEMBRANE PROTEIN INSERTION EFFICIENCY FACTOR-RELATED"/>
    <property type="match status" value="1"/>
</dbReference>
<reference evidence="2" key="1">
    <citation type="journal article" date="2020" name="mSystems">
        <title>Genome- and Community-Level Interaction Insights into Carbon Utilization and Element Cycling Functions of Hydrothermarchaeota in Hydrothermal Sediment.</title>
        <authorList>
            <person name="Zhou Z."/>
            <person name="Liu Y."/>
            <person name="Xu W."/>
            <person name="Pan J."/>
            <person name="Luo Z.H."/>
            <person name="Li M."/>
        </authorList>
    </citation>
    <scope>NUCLEOTIDE SEQUENCE [LARGE SCALE GENOMIC DNA]</scope>
    <source>
        <strain evidence="2">SpSt-361</strain>
    </source>
</reference>
<dbReference type="AlphaFoldDB" id="A0A832DUH6"/>
<keyword evidence="1" id="KW-0472">Membrane</keyword>
<organism evidence="2">
    <name type="scientific">candidate division WWE3 bacterium</name>
    <dbReference type="NCBI Taxonomy" id="2053526"/>
    <lineage>
        <taxon>Bacteria</taxon>
        <taxon>Katanobacteria</taxon>
    </lineage>
</organism>
<proteinExistence type="inferred from homology"/>
<dbReference type="GO" id="GO:0005886">
    <property type="term" value="C:plasma membrane"/>
    <property type="evidence" value="ECO:0007669"/>
    <property type="project" value="UniProtKB-SubCell"/>
</dbReference>
<sequence>MKQAILFLIRFYQKTFSPDHGIWGRVFIGRTCRFEPTCSDYTYRAVEKYGAWRGLGLGLQRVLRCHPWAKGGLDPVR</sequence>
<comment type="subcellular location">
    <subcellularLocation>
        <location evidence="1">Cell membrane</location>
        <topology evidence="1">Peripheral membrane protein</topology>
        <orientation evidence="1">Cytoplasmic side</orientation>
    </subcellularLocation>
</comment>
<accession>A0A832DUH6</accession>
<dbReference type="PANTHER" id="PTHR33383:SF1">
    <property type="entry name" value="MEMBRANE PROTEIN INSERTION EFFICIENCY FACTOR-RELATED"/>
    <property type="match status" value="1"/>
</dbReference>
<dbReference type="SMART" id="SM01234">
    <property type="entry name" value="Haemolytic"/>
    <property type="match status" value="1"/>
</dbReference>
<gene>
    <name evidence="2" type="primary">yidD</name>
    <name evidence="2" type="ORF">ENR01_00670</name>
</gene>
<comment type="caution">
    <text evidence="2">The sequence shown here is derived from an EMBL/GenBank/DDBJ whole genome shotgun (WGS) entry which is preliminary data.</text>
</comment>
<dbReference type="Pfam" id="PF01809">
    <property type="entry name" value="YidD"/>
    <property type="match status" value="1"/>
</dbReference>
<name>A0A832DUH6_UNCKA</name>
<comment type="similarity">
    <text evidence="1">Belongs to the UPF0161 family.</text>
</comment>
<dbReference type="EMBL" id="DSPJ01000019">
    <property type="protein sequence ID" value="HEX61658.1"/>
    <property type="molecule type" value="Genomic_DNA"/>
</dbReference>
<dbReference type="InterPro" id="IPR002696">
    <property type="entry name" value="Membr_insert_effic_factor_YidD"/>
</dbReference>
<protein>
    <recommendedName>
        <fullName evidence="1">Putative membrane protein insertion efficiency factor</fullName>
    </recommendedName>
</protein>